<reference evidence="13 14" key="1">
    <citation type="submission" date="2025-05" db="UniProtKB">
        <authorList>
            <consortium name="RefSeq"/>
        </authorList>
    </citation>
    <scope>IDENTIFICATION</scope>
    <source>
        <tissue evidence="13 14">Thorax and Abdomen</tissue>
    </source>
</reference>
<dbReference type="FunCoup" id="A0A6J0BKW7">
    <property type="interactions" value="3"/>
</dbReference>
<evidence type="ECO:0000313" key="13">
    <source>
        <dbReference type="RefSeq" id="XP_015514892.2"/>
    </source>
</evidence>
<dbReference type="Pfam" id="PF03148">
    <property type="entry name" value="Tektin"/>
    <property type="match status" value="1"/>
</dbReference>
<accession>A0A6J0BKW7</accession>
<comment type="subcellular location">
    <subcellularLocation>
        <location evidence="10">Cytoplasm</location>
        <location evidence="10">Cytoskeleton</location>
        <location evidence="10">Cilium axoneme</location>
    </subcellularLocation>
    <subcellularLocation>
        <location evidence="1">Cytoplasm</location>
        <location evidence="1">Cytoskeleton</location>
        <location evidence="1">Flagellum axoneme</location>
    </subcellularLocation>
</comment>
<sequence>MMTTTKLRAQVDTVSTVVPPPPSRFTLDEWYVNNRHRYRCSETQQQLAERLLAECDRIRTLTEESARSNKEEVDYRLEEKVKDIEFRKKELLNVRKEVLHEVDALGIYKERLMDALSSVKCNALVICQKCLIVREHRLGIDLARDDVERELRKECEVIRGAEDLLVRTLEQTHEQTRRLKATLYYMDHDLEDKDNNLRIDRHNRTLTDTSLNLALYHGNARLDPSSITLSEWEMQTNTNIVKASKEINSARPLRCYIDTILKQIIDDLNVQKQATDEAFRSRIDETKSVKMKLELQHSEIMRQANEMTRNITRLEKSIAEKEKYMALAHTRLGNRCQRPGLELCRDMVETSLVEEVYDLRGNVSMLQRMFNEAQASLRYLLRTQIQLEEDINVKANTLKIDEVDCMTLRQSMSYHAY</sequence>
<keyword evidence="6 10" id="KW-0969">Cilium</keyword>
<evidence type="ECO:0000256" key="1">
    <source>
        <dbReference type="ARBA" id="ARBA00004611"/>
    </source>
</evidence>
<feature type="coiled-coil region" evidence="11">
    <location>
        <begin position="290"/>
        <end position="324"/>
    </location>
</feature>
<evidence type="ECO:0000256" key="7">
    <source>
        <dbReference type="ARBA" id="ARBA00023212"/>
    </source>
</evidence>
<dbReference type="KEGG" id="nlo:107220714"/>
<evidence type="ECO:0000256" key="6">
    <source>
        <dbReference type="ARBA" id="ARBA00023069"/>
    </source>
</evidence>
<dbReference type="GeneID" id="107220714"/>
<dbReference type="GO" id="GO:0015630">
    <property type="term" value="C:microtubule cytoskeleton"/>
    <property type="evidence" value="ECO:0007669"/>
    <property type="project" value="UniProtKB-UniRule"/>
</dbReference>
<dbReference type="InterPro" id="IPR000435">
    <property type="entry name" value="Tektins"/>
</dbReference>
<organism evidence="12 13">
    <name type="scientific">Neodiprion lecontei</name>
    <name type="common">Redheaded pine sawfly</name>
    <dbReference type="NCBI Taxonomy" id="441921"/>
    <lineage>
        <taxon>Eukaryota</taxon>
        <taxon>Metazoa</taxon>
        <taxon>Ecdysozoa</taxon>
        <taxon>Arthropoda</taxon>
        <taxon>Hexapoda</taxon>
        <taxon>Insecta</taxon>
        <taxon>Pterygota</taxon>
        <taxon>Neoptera</taxon>
        <taxon>Endopterygota</taxon>
        <taxon>Hymenoptera</taxon>
        <taxon>Tenthredinoidea</taxon>
        <taxon>Diprionidae</taxon>
        <taxon>Diprioninae</taxon>
        <taxon>Neodiprion</taxon>
    </lineage>
</organism>
<dbReference type="GO" id="GO:0005634">
    <property type="term" value="C:nucleus"/>
    <property type="evidence" value="ECO:0007669"/>
    <property type="project" value="TreeGrafter"/>
</dbReference>
<dbReference type="Proteomes" id="UP000829291">
    <property type="component" value="Chromosome 5"/>
</dbReference>
<evidence type="ECO:0000313" key="12">
    <source>
        <dbReference type="Proteomes" id="UP000829291"/>
    </source>
</evidence>
<gene>
    <name evidence="13 14 15" type="primary">LOC107220714</name>
</gene>
<dbReference type="PANTHER" id="PTHR19960">
    <property type="entry name" value="TEKTIN"/>
    <property type="match status" value="1"/>
</dbReference>
<comment type="function">
    <text evidence="9">Microtubule inner protein (MIP) part of the dynein-decorated doublet microtubules (DMTs) in cilia and flagellar axoneme. Forms filamentous polymers in the walls of ciliary and flagellar microtubules.</text>
</comment>
<dbReference type="AlphaFoldDB" id="A0A6J0BKW7"/>
<evidence type="ECO:0000256" key="4">
    <source>
        <dbReference type="ARBA" id="ARBA00022846"/>
    </source>
</evidence>
<evidence type="ECO:0000256" key="8">
    <source>
        <dbReference type="ARBA" id="ARBA00023273"/>
    </source>
</evidence>
<dbReference type="RefSeq" id="XP_046596976.1">
    <property type="nucleotide sequence ID" value="XM_046741020.1"/>
</dbReference>
<evidence type="ECO:0000313" key="15">
    <source>
        <dbReference type="RefSeq" id="XP_046596977.1"/>
    </source>
</evidence>
<dbReference type="GO" id="GO:0060271">
    <property type="term" value="P:cilium assembly"/>
    <property type="evidence" value="ECO:0007669"/>
    <property type="project" value="UniProtKB-UniRule"/>
</dbReference>
<dbReference type="OrthoDB" id="10054259at2759"/>
<dbReference type="InterPro" id="IPR048256">
    <property type="entry name" value="Tektin-like"/>
</dbReference>
<keyword evidence="4 10" id="KW-0282">Flagellum</keyword>
<keyword evidence="12" id="KW-1185">Reference proteome</keyword>
<comment type="similarity">
    <text evidence="2 10">Belongs to the tektin family.</text>
</comment>
<keyword evidence="7" id="KW-0206">Cytoskeleton</keyword>
<evidence type="ECO:0000313" key="14">
    <source>
        <dbReference type="RefSeq" id="XP_046596976.1"/>
    </source>
</evidence>
<keyword evidence="5 11" id="KW-0175">Coiled coil</keyword>
<protein>
    <recommendedName>
        <fullName evidence="10">Tektin</fullName>
    </recommendedName>
</protein>
<dbReference type="PRINTS" id="PR00511">
    <property type="entry name" value="TEKTIN"/>
</dbReference>
<evidence type="ECO:0000256" key="11">
    <source>
        <dbReference type="SAM" id="Coils"/>
    </source>
</evidence>
<evidence type="ECO:0000256" key="10">
    <source>
        <dbReference type="RuleBase" id="RU367040"/>
    </source>
</evidence>
<dbReference type="RefSeq" id="XP_046596977.1">
    <property type="nucleotide sequence ID" value="XM_046741021.1"/>
</dbReference>
<evidence type="ECO:0000256" key="5">
    <source>
        <dbReference type="ARBA" id="ARBA00023054"/>
    </source>
</evidence>
<dbReference type="RefSeq" id="XP_015514892.2">
    <property type="nucleotide sequence ID" value="XM_015659406.2"/>
</dbReference>
<keyword evidence="3" id="KW-0963">Cytoplasm</keyword>
<keyword evidence="8 10" id="KW-0966">Cell projection</keyword>
<evidence type="ECO:0000256" key="2">
    <source>
        <dbReference type="ARBA" id="ARBA00007209"/>
    </source>
</evidence>
<proteinExistence type="inferred from homology"/>
<dbReference type="InParanoid" id="A0A6J0BKW7"/>
<dbReference type="GO" id="GO:0005930">
    <property type="term" value="C:axoneme"/>
    <property type="evidence" value="ECO:0007669"/>
    <property type="project" value="UniProtKB-SubCell"/>
</dbReference>
<evidence type="ECO:0000256" key="9">
    <source>
        <dbReference type="ARBA" id="ARBA00045224"/>
    </source>
</evidence>
<name>A0A6J0BKW7_NEOLC</name>
<evidence type="ECO:0000256" key="3">
    <source>
        <dbReference type="ARBA" id="ARBA00022490"/>
    </source>
</evidence>
<dbReference type="GO" id="GO:0060294">
    <property type="term" value="P:cilium movement involved in cell motility"/>
    <property type="evidence" value="ECO:0007669"/>
    <property type="project" value="UniProtKB-UniRule"/>
</dbReference>
<dbReference type="PANTHER" id="PTHR19960:SF25">
    <property type="entry name" value="TEKTIN-1"/>
    <property type="match status" value="1"/>
</dbReference>